<dbReference type="Proteomes" id="UP000838412">
    <property type="component" value="Unassembled WGS sequence"/>
</dbReference>
<comment type="caution">
    <text evidence="2">The sequence shown here is derived from an EMBL/GenBank/DDBJ whole genome shotgun (WGS) entry which is preliminary data.</text>
</comment>
<proteinExistence type="predicted"/>
<feature type="compositionally biased region" description="Pro residues" evidence="1">
    <location>
        <begin position="175"/>
        <end position="193"/>
    </location>
</feature>
<organism evidence="2 3">
    <name type="scientific">Branchiostoma lanceolatum</name>
    <name type="common">Common lancelet</name>
    <name type="synonym">Amphioxus lanceolatum</name>
    <dbReference type="NCBI Taxonomy" id="7740"/>
    <lineage>
        <taxon>Eukaryota</taxon>
        <taxon>Metazoa</taxon>
        <taxon>Chordata</taxon>
        <taxon>Cephalochordata</taxon>
        <taxon>Leptocardii</taxon>
        <taxon>Amphioxiformes</taxon>
        <taxon>Branchiostomatidae</taxon>
        <taxon>Branchiostoma</taxon>
    </lineage>
</organism>
<dbReference type="AlphaFoldDB" id="A0A8S4MNJ3"/>
<dbReference type="OrthoDB" id="1902038at2759"/>
<sequence>MAADVYEKLCRLMIHLTWQGFEENLEQFYSEFENAQQVTKYMRGWNCDEWRSVWGDGSQSAGQFSAFLRHDRADVFGLGSASDQPTDFPVTRAVQQKWLTNIAQRVVDFCWLMPDHQDIVKAEEAIRENSEEIYSMFLRSLQEGHGTRQSQRNGKNIDLKHNQLPKPNNEHWTPPTLPPPPPTTAHQPPPPTIYRPIAPRAEPQPLPPPHQPATVLTPYTATIMNSSNNSFFAPFQSQPFIRPAIHHYLPQSINQPIYQHPITPLPSTTPINSLNPFIPFPANTSAPIIYYTIHTATPNIPFH</sequence>
<name>A0A8S4MNJ3_BRALA</name>
<evidence type="ECO:0000256" key="1">
    <source>
        <dbReference type="SAM" id="MobiDB-lite"/>
    </source>
</evidence>
<evidence type="ECO:0000313" key="2">
    <source>
        <dbReference type="EMBL" id="CAH1277339.1"/>
    </source>
</evidence>
<keyword evidence="3" id="KW-1185">Reference proteome</keyword>
<protein>
    <submittedName>
        <fullName evidence="2">Hypp9571 protein</fullName>
    </submittedName>
</protein>
<dbReference type="EMBL" id="CAKMNS010000269">
    <property type="protein sequence ID" value="CAH1277339.1"/>
    <property type="molecule type" value="Genomic_DNA"/>
</dbReference>
<accession>A0A8S4MNJ3</accession>
<evidence type="ECO:0000313" key="3">
    <source>
        <dbReference type="Proteomes" id="UP000838412"/>
    </source>
</evidence>
<reference evidence="2" key="1">
    <citation type="submission" date="2022-01" db="EMBL/GenBank/DDBJ databases">
        <authorList>
            <person name="Braso-Vives M."/>
        </authorList>
    </citation>
    <scope>NUCLEOTIDE SEQUENCE</scope>
</reference>
<gene>
    <name evidence="2" type="primary">Hypp9571</name>
    <name evidence="2" type="ORF">BLAG_LOCUS26143</name>
</gene>
<feature type="region of interest" description="Disordered" evidence="1">
    <location>
        <begin position="144"/>
        <end position="207"/>
    </location>
</feature>